<dbReference type="EMBL" id="UHAP01000001">
    <property type="protein sequence ID" value="SUK52911.1"/>
    <property type="molecule type" value="Genomic_DNA"/>
</dbReference>
<gene>
    <name evidence="1" type="ORF">NCTC6133_02330</name>
</gene>
<organism evidence="1 2">
    <name type="scientific">Staphylococcus aureus</name>
    <dbReference type="NCBI Taxonomy" id="1280"/>
    <lineage>
        <taxon>Bacteria</taxon>
        <taxon>Bacillati</taxon>
        <taxon>Bacillota</taxon>
        <taxon>Bacilli</taxon>
        <taxon>Bacillales</taxon>
        <taxon>Staphylococcaceae</taxon>
        <taxon>Staphylococcus</taxon>
    </lineage>
</organism>
<evidence type="ECO:0000313" key="2">
    <source>
        <dbReference type="Proteomes" id="UP000255091"/>
    </source>
</evidence>
<name>A0A380DUL6_STAAU</name>
<proteinExistence type="predicted"/>
<accession>A0A380DUL6</accession>
<sequence>MLFVTSLDYNSDIAHFKLEDGKIFDNQINNEILEGTMMFTNSNIAEYVGELMFTIDLY</sequence>
<reference evidence="1 2" key="1">
    <citation type="submission" date="2018-06" db="EMBL/GenBank/DDBJ databases">
        <authorList>
            <consortium name="Pathogen Informatics"/>
            <person name="Doyle S."/>
        </authorList>
    </citation>
    <scope>NUCLEOTIDE SEQUENCE [LARGE SCALE GENOMIC DNA]</scope>
    <source>
        <strain evidence="1 2">NCTC6133</strain>
    </source>
</reference>
<evidence type="ECO:0000313" key="1">
    <source>
        <dbReference type="EMBL" id="SUK52911.1"/>
    </source>
</evidence>
<dbReference type="AlphaFoldDB" id="A0A380DUL6"/>
<dbReference type="Proteomes" id="UP000255091">
    <property type="component" value="Unassembled WGS sequence"/>
</dbReference>
<protein>
    <submittedName>
        <fullName evidence="1">Uncharacterized protein</fullName>
    </submittedName>
</protein>